<sequence>MTTRPPRSPDVCHVINRHVSRNTFATVKRCNGTLPIDRSCRRTSVTFHPFFALLFVGERSPITVAKSFVGDVRFEQEVSFGSYSNFAVICLEETSNLP</sequence>
<proteinExistence type="predicted"/>
<organism evidence="1 2">
    <name type="scientific">Musa troglodytarum</name>
    <name type="common">fe'i banana</name>
    <dbReference type="NCBI Taxonomy" id="320322"/>
    <lineage>
        <taxon>Eukaryota</taxon>
        <taxon>Viridiplantae</taxon>
        <taxon>Streptophyta</taxon>
        <taxon>Embryophyta</taxon>
        <taxon>Tracheophyta</taxon>
        <taxon>Spermatophyta</taxon>
        <taxon>Magnoliopsida</taxon>
        <taxon>Liliopsida</taxon>
        <taxon>Zingiberales</taxon>
        <taxon>Musaceae</taxon>
        <taxon>Musa</taxon>
    </lineage>
</organism>
<gene>
    <name evidence="1" type="ORF">MUK42_17518</name>
</gene>
<name>A0A9E7HHY2_9LILI</name>
<accession>A0A9E7HHY2</accession>
<reference evidence="1" key="1">
    <citation type="submission" date="2022-05" db="EMBL/GenBank/DDBJ databases">
        <title>The Musa troglodytarum L. genome provides insights into the mechanism of non-climacteric behaviour and enrichment of carotenoids.</title>
        <authorList>
            <person name="Wang J."/>
        </authorList>
    </citation>
    <scope>NUCLEOTIDE SEQUENCE</scope>
    <source>
        <tissue evidence="1">Leaf</tissue>
    </source>
</reference>
<evidence type="ECO:0000313" key="2">
    <source>
        <dbReference type="Proteomes" id="UP001055439"/>
    </source>
</evidence>
<dbReference type="AlphaFoldDB" id="A0A9E7HHY2"/>
<evidence type="ECO:0000313" key="1">
    <source>
        <dbReference type="EMBL" id="URE34799.1"/>
    </source>
</evidence>
<dbReference type="EMBL" id="CP097510">
    <property type="protein sequence ID" value="URE34799.1"/>
    <property type="molecule type" value="Genomic_DNA"/>
</dbReference>
<dbReference type="OrthoDB" id="1900797at2759"/>
<keyword evidence="2" id="KW-1185">Reference proteome</keyword>
<protein>
    <submittedName>
        <fullName evidence="1">Zinc finger protein</fullName>
    </submittedName>
</protein>
<dbReference type="Proteomes" id="UP001055439">
    <property type="component" value="Chromosome 8"/>
</dbReference>